<dbReference type="InterPro" id="IPR050902">
    <property type="entry name" value="ABC_Transporter_SBP"/>
</dbReference>
<dbReference type="EMBL" id="CP118166">
    <property type="protein sequence ID" value="WDI32426.1"/>
    <property type="molecule type" value="Genomic_DNA"/>
</dbReference>
<sequence length="271" mass="29523">MKHITKIIIIVAALVSSAAASPRVISLDYCSDQYVLKLADKEQIIAVSRGADKDYSYMRDEAKNHKRIRPSPEEVLILEPDLVIRQWGGGVGATETLSQFGAKVVSLGYPEDFGGVKANIRMVASALDQVDRGEQLIDEMQSRLDAVKSNTTDQKRALYVTPGGVTAGAHTMIDAILTAAGLINIAAADGEIYWPPLPAESLLLNPPAVIVTGFFLSRDQDINYWSAARHPAIEQQFEKTPTIHLPPDVISCAAWFAVDAVEQIAQQREAK</sequence>
<evidence type="ECO:0000313" key="5">
    <source>
        <dbReference type="Proteomes" id="UP001214043"/>
    </source>
</evidence>
<evidence type="ECO:0000256" key="2">
    <source>
        <dbReference type="SAM" id="SignalP"/>
    </source>
</evidence>
<evidence type="ECO:0000313" key="4">
    <source>
        <dbReference type="EMBL" id="WDI32426.1"/>
    </source>
</evidence>
<keyword evidence="1" id="KW-0175">Coiled coil</keyword>
<feature type="domain" description="Fe/B12 periplasmic-binding" evidence="3">
    <location>
        <begin position="23"/>
        <end position="271"/>
    </location>
</feature>
<evidence type="ECO:0000259" key="3">
    <source>
        <dbReference type="PROSITE" id="PS50983"/>
    </source>
</evidence>
<dbReference type="InterPro" id="IPR002491">
    <property type="entry name" value="ABC_transptr_periplasmic_BD"/>
</dbReference>
<accession>A0AAF0CFF4</accession>
<feature type="signal peptide" evidence="2">
    <location>
        <begin position="1"/>
        <end position="20"/>
    </location>
</feature>
<feature type="chain" id="PRO_5042111687" evidence="2">
    <location>
        <begin position="21"/>
        <end position="271"/>
    </location>
</feature>
<dbReference type="Pfam" id="PF01497">
    <property type="entry name" value="Peripla_BP_2"/>
    <property type="match status" value="1"/>
</dbReference>
<evidence type="ECO:0000256" key="1">
    <source>
        <dbReference type="SAM" id="Coils"/>
    </source>
</evidence>
<dbReference type="AlphaFoldDB" id="A0AAF0CFF4"/>
<keyword evidence="2" id="KW-0732">Signal</keyword>
<dbReference type="SUPFAM" id="SSF53807">
    <property type="entry name" value="Helical backbone' metal receptor"/>
    <property type="match status" value="1"/>
</dbReference>
<dbReference type="Gene3D" id="3.40.50.1980">
    <property type="entry name" value="Nitrogenase molybdenum iron protein domain"/>
    <property type="match status" value="2"/>
</dbReference>
<dbReference type="PANTHER" id="PTHR30535:SF34">
    <property type="entry name" value="MOLYBDATE-BINDING PROTEIN MOLA"/>
    <property type="match status" value="1"/>
</dbReference>
<dbReference type="KEGG" id="hfl:PUV54_04360"/>
<keyword evidence="5" id="KW-1185">Reference proteome</keyword>
<protein>
    <submittedName>
        <fullName evidence="4">ABC transporter substrate-binding protein</fullName>
    </submittedName>
</protein>
<dbReference type="GO" id="GO:0071281">
    <property type="term" value="P:cellular response to iron ion"/>
    <property type="evidence" value="ECO:0007669"/>
    <property type="project" value="TreeGrafter"/>
</dbReference>
<proteinExistence type="predicted"/>
<reference evidence="4" key="1">
    <citation type="submission" date="2023-02" db="EMBL/GenBank/DDBJ databases">
        <title>Genome sequence of Hyphococcus flavus.</title>
        <authorList>
            <person name="Rong J.-C."/>
            <person name="Zhao Q."/>
            <person name="Yi M."/>
            <person name="Wu J.-Y."/>
        </authorList>
    </citation>
    <scope>NUCLEOTIDE SEQUENCE</scope>
    <source>
        <strain evidence="4">MCCC 1K03223</strain>
    </source>
</reference>
<gene>
    <name evidence="4" type="ORF">PUV54_04360</name>
</gene>
<name>A0AAF0CFF4_9PROT</name>
<dbReference type="Proteomes" id="UP001214043">
    <property type="component" value="Chromosome"/>
</dbReference>
<feature type="coiled-coil region" evidence="1">
    <location>
        <begin position="123"/>
        <end position="150"/>
    </location>
</feature>
<organism evidence="4 5">
    <name type="scientific">Hyphococcus flavus</name>
    <dbReference type="NCBI Taxonomy" id="1866326"/>
    <lineage>
        <taxon>Bacteria</taxon>
        <taxon>Pseudomonadati</taxon>
        <taxon>Pseudomonadota</taxon>
        <taxon>Alphaproteobacteria</taxon>
        <taxon>Parvularculales</taxon>
        <taxon>Parvularculaceae</taxon>
        <taxon>Hyphococcus</taxon>
    </lineage>
</organism>
<dbReference type="PANTHER" id="PTHR30535">
    <property type="entry name" value="VITAMIN B12-BINDING PROTEIN"/>
    <property type="match status" value="1"/>
</dbReference>
<dbReference type="RefSeq" id="WP_274494347.1">
    <property type="nucleotide sequence ID" value="NZ_CP118166.1"/>
</dbReference>
<dbReference type="PROSITE" id="PS50983">
    <property type="entry name" value="FE_B12_PBP"/>
    <property type="match status" value="1"/>
</dbReference>